<gene>
    <name evidence="5" type="ORF">FJAP1339_LOCUS4430</name>
    <name evidence="6" type="ORF">FJAP1339_LOCUS4431</name>
    <name evidence="7" type="ORF">FJAP1339_LOCUS4432</name>
</gene>
<dbReference type="SUPFAM" id="SSF52833">
    <property type="entry name" value="Thioredoxin-like"/>
    <property type="match status" value="1"/>
</dbReference>
<dbReference type="InterPro" id="IPR036249">
    <property type="entry name" value="Thioredoxin-like_sf"/>
</dbReference>
<dbReference type="AlphaFoldDB" id="A0A6U1N3N8"/>
<evidence type="ECO:0000313" key="7">
    <source>
        <dbReference type="EMBL" id="CAD9861909.1"/>
    </source>
</evidence>
<evidence type="ECO:0000313" key="6">
    <source>
        <dbReference type="EMBL" id="CAD9861908.1"/>
    </source>
</evidence>
<reference evidence="7" key="1">
    <citation type="submission" date="2021-01" db="EMBL/GenBank/DDBJ databases">
        <authorList>
            <person name="Corre E."/>
            <person name="Pelletier E."/>
            <person name="Niang G."/>
            <person name="Scheremetjew M."/>
            <person name="Finn R."/>
            <person name="Kale V."/>
            <person name="Holt S."/>
            <person name="Cochrane G."/>
            <person name="Meng A."/>
            <person name="Brown T."/>
            <person name="Cohen L."/>
        </authorList>
    </citation>
    <scope>NUCLEOTIDE SEQUENCE</scope>
    <source>
        <strain evidence="7">CCMP1661</strain>
    </source>
</reference>
<dbReference type="EMBL" id="HBHR01009178">
    <property type="protein sequence ID" value="CAD9861907.1"/>
    <property type="molecule type" value="Transcribed_RNA"/>
</dbReference>
<sequence>MYTKGQGEMRISRKFGSMFLSALILALFLSNHGHAFIVKGSGGMIPDNRGMASSPSFQSLRNLELERPQQLFFKQELMGFLHREIISNPCVIFSKTTCPFCTVAKAAISMTGAKMIVHELDGSNDMKNSLSQITGVRTVPQVFIGGQFIGGGQDTQQKAQSGQLLALLTKAGAF</sequence>
<protein>
    <recommendedName>
        <fullName evidence="4">Glutaredoxin domain-containing protein</fullName>
    </recommendedName>
</protein>
<feature type="chain" id="PRO_5035585278" description="Glutaredoxin domain-containing protein" evidence="3">
    <location>
        <begin position="36"/>
        <end position="174"/>
    </location>
</feature>
<dbReference type="PANTHER" id="PTHR45694:SF5">
    <property type="entry name" value="GLUTAREDOXIN 2"/>
    <property type="match status" value="1"/>
</dbReference>
<keyword evidence="1" id="KW-1015">Disulfide bond</keyword>
<dbReference type="EMBL" id="HBHR01009180">
    <property type="protein sequence ID" value="CAD9861909.1"/>
    <property type="molecule type" value="Transcribed_RNA"/>
</dbReference>
<accession>A0A6U1N3N8</accession>
<dbReference type="Gene3D" id="3.40.30.10">
    <property type="entry name" value="Glutaredoxin"/>
    <property type="match status" value="1"/>
</dbReference>
<dbReference type="InterPro" id="IPR014025">
    <property type="entry name" value="Glutaredoxin_subgr"/>
</dbReference>
<evidence type="ECO:0000256" key="2">
    <source>
        <dbReference type="ARBA" id="ARBA00023284"/>
    </source>
</evidence>
<dbReference type="GO" id="GO:0015038">
    <property type="term" value="F:glutathione disulfide oxidoreductase activity"/>
    <property type="evidence" value="ECO:0007669"/>
    <property type="project" value="TreeGrafter"/>
</dbReference>
<evidence type="ECO:0000313" key="5">
    <source>
        <dbReference type="EMBL" id="CAD9861907.1"/>
    </source>
</evidence>
<proteinExistence type="predicted"/>
<dbReference type="GO" id="GO:0034599">
    <property type="term" value="P:cellular response to oxidative stress"/>
    <property type="evidence" value="ECO:0007669"/>
    <property type="project" value="TreeGrafter"/>
</dbReference>
<dbReference type="InterPro" id="IPR011767">
    <property type="entry name" value="GLR_AS"/>
</dbReference>
<dbReference type="InterPro" id="IPR002109">
    <property type="entry name" value="Glutaredoxin"/>
</dbReference>
<dbReference type="PRINTS" id="PR00160">
    <property type="entry name" value="GLUTAREDOXIN"/>
</dbReference>
<dbReference type="PROSITE" id="PS51354">
    <property type="entry name" value="GLUTAREDOXIN_2"/>
    <property type="match status" value="1"/>
</dbReference>
<dbReference type="Pfam" id="PF00462">
    <property type="entry name" value="Glutaredoxin"/>
    <property type="match status" value="1"/>
</dbReference>
<dbReference type="PROSITE" id="PS00195">
    <property type="entry name" value="GLUTAREDOXIN_1"/>
    <property type="match status" value="1"/>
</dbReference>
<dbReference type="PANTHER" id="PTHR45694">
    <property type="entry name" value="GLUTAREDOXIN 2"/>
    <property type="match status" value="1"/>
</dbReference>
<feature type="domain" description="Glutaredoxin" evidence="4">
    <location>
        <begin position="91"/>
        <end position="149"/>
    </location>
</feature>
<feature type="signal peptide" evidence="3">
    <location>
        <begin position="1"/>
        <end position="35"/>
    </location>
</feature>
<dbReference type="EMBL" id="HBHR01009179">
    <property type="protein sequence ID" value="CAD9861908.1"/>
    <property type="molecule type" value="Transcribed_RNA"/>
</dbReference>
<evidence type="ECO:0000256" key="3">
    <source>
        <dbReference type="SAM" id="SignalP"/>
    </source>
</evidence>
<keyword evidence="3" id="KW-0732">Signal</keyword>
<name>A0A6U1N3N8_9STRA</name>
<evidence type="ECO:0000256" key="1">
    <source>
        <dbReference type="ARBA" id="ARBA00023157"/>
    </source>
</evidence>
<keyword evidence="2" id="KW-0676">Redox-active center</keyword>
<evidence type="ECO:0000259" key="4">
    <source>
        <dbReference type="Pfam" id="PF00462"/>
    </source>
</evidence>
<dbReference type="GO" id="GO:0005737">
    <property type="term" value="C:cytoplasm"/>
    <property type="evidence" value="ECO:0007669"/>
    <property type="project" value="TreeGrafter"/>
</dbReference>
<organism evidence="7">
    <name type="scientific">Fibrocapsa japonica</name>
    <dbReference type="NCBI Taxonomy" id="94617"/>
    <lineage>
        <taxon>Eukaryota</taxon>
        <taxon>Sar</taxon>
        <taxon>Stramenopiles</taxon>
        <taxon>Ochrophyta</taxon>
        <taxon>Raphidophyceae</taxon>
        <taxon>Chattonellales</taxon>
        <taxon>Chattonellaceae</taxon>
        <taxon>Fibrocapsa</taxon>
    </lineage>
</organism>